<dbReference type="EMBL" id="QSBD01000007">
    <property type="protein sequence ID" value="RGW98058.1"/>
    <property type="molecule type" value="Genomic_DNA"/>
</dbReference>
<dbReference type="Proteomes" id="UP000284777">
    <property type="component" value="Unassembled WGS sequence"/>
</dbReference>
<dbReference type="InterPro" id="IPR050330">
    <property type="entry name" value="Bact_OuterMem_StrucFunc"/>
</dbReference>
<keyword evidence="2" id="KW-0812">Transmembrane</keyword>
<evidence type="ECO:0000313" key="5">
    <source>
        <dbReference type="Proteomes" id="UP000284777"/>
    </source>
</evidence>
<dbReference type="PANTHER" id="PTHR30329:SF21">
    <property type="entry name" value="LIPOPROTEIN YIAD-RELATED"/>
    <property type="match status" value="1"/>
</dbReference>
<dbReference type="RefSeq" id="WP_117901980.1">
    <property type="nucleotide sequence ID" value="NZ_CAXVLE010000010.1"/>
</dbReference>
<dbReference type="CDD" id="cd07185">
    <property type="entry name" value="OmpA_C-like"/>
    <property type="match status" value="1"/>
</dbReference>
<evidence type="ECO:0000259" key="3">
    <source>
        <dbReference type="PROSITE" id="PS51123"/>
    </source>
</evidence>
<protein>
    <submittedName>
        <fullName evidence="4">OmpA family protein</fullName>
    </submittedName>
</protein>
<dbReference type="PANTHER" id="PTHR30329">
    <property type="entry name" value="STATOR ELEMENT OF FLAGELLAR MOTOR COMPLEX"/>
    <property type="match status" value="1"/>
</dbReference>
<reference evidence="4 5" key="1">
    <citation type="submission" date="2018-08" db="EMBL/GenBank/DDBJ databases">
        <title>A genome reference for cultivated species of the human gut microbiota.</title>
        <authorList>
            <person name="Zou Y."/>
            <person name="Xue W."/>
            <person name="Luo G."/>
        </authorList>
    </citation>
    <scope>NUCLEOTIDE SEQUENCE [LARGE SCALE GENOMIC DNA]</scope>
    <source>
        <strain evidence="4 5">AF05-4</strain>
    </source>
</reference>
<evidence type="ECO:0000256" key="1">
    <source>
        <dbReference type="PROSITE-ProRule" id="PRU00473"/>
    </source>
</evidence>
<dbReference type="Gene3D" id="3.30.1330.60">
    <property type="entry name" value="OmpA-like domain"/>
    <property type="match status" value="1"/>
</dbReference>
<dbReference type="PROSITE" id="PS51123">
    <property type="entry name" value="OMPA_2"/>
    <property type="match status" value="1"/>
</dbReference>
<name>A0A413E3D9_BACSE</name>
<keyword evidence="1 2" id="KW-0472">Membrane</keyword>
<gene>
    <name evidence="4" type="ORF">DWV41_06410</name>
</gene>
<evidence type="ECO:0000256" key="2">
    <source>
        <dbReference type="SAM" id="Phobius"/>
    </source>
</evidence>
<proteinExistence type="predicted"/>
<feature type="domain" description="OmpA-like" evidence="3">
    <location>
        <begin position="70"/>
        <end position="220"/>
    </location>
</feature>
<dbReference type="AlphaFoldDB" id="A0A413E3D9"/>
<dbReference type="InterPro" id="IPR036737">
    <property type="entry name" value="OmpA-like_sf"/>
</dbReference>
<dbReference type="SUPFAM" id="SSF103088">
    <property type="entry name" value="OmpA-like"/>
    <property type="match status" value="1"/>
</dbReference>
<accession>A0A413E3D9</accession>
<dbReference type="InterPro" id="IPR006665">
    <property type="entry name" value="OmpA-like"/>
</dbReference>
<comment type="caution">
    <text evidence="4">The sequence shown here is derived from an EMBL/GenBank/DDBJ whole genome shotgun (WGS) entry which is preliminary data.</text>
</comment>
<dbReference type="Pfam" id="PF00691">
    <property type="entry name" value="OmpA"/>
    <property type="match status" value="1"/>
</dbReference>
<organism evidence="4 5">
    <name type="scientific">Bacteroides stercoris</name>
    <dbReference type="NCBI Taxonomy" id="46506"/>
    <lineage>
        <taxon>Bacteria</taxon>
        <taxon>Pseudomonadati</taxon>
        <taxon>Bacteroidota</taxon>
        <taxon>Bacteroidia</taxon>
        <taxon>Bacteroidales</taxon>
        <taxon>Bacteroidaceae</taxon>
        <taxon>Bacteroides</taxon>
    </lineage>
</organism>
<dbReference type="GO" id="GO:0016020">
    <property type="term" value="C:membrane"/>
    <property type="evidence" value="ECO:0007669"/>
    <property type="project" value="UniProtKB-UniRule"/>
</dbReference>
<feature type="transmembrane region" description="Helical" evidence="2">
    <location>
        <begin position="6"/>
        <end position="29"/>
    </location>
</feature>
<sequence length="233" mass="27078">MAKTNVWMSVSDLMTGLMIIFLFVAIAYISRVQKNQSVLTDYVETKNELHNKLIKEFEGDTLKWQMTIGKDLTMKFKEPTVLFSTGSSELTPRFKEILDEFLPRYFNILLNDSLRSNIQEIRIEGHTDDVPMPSKHSDPYIANAMLSQERALAVVKYFRTMPQFKTYLKKQKQLLEYWFTANGLSYGKALDSEGDFIIRSGKPIDRAYSRRVEFRIVTSGDEILENFVKENTK</sequence>
<evidence type="ECO:0000313" key="4">
    <source>
        <dbReference type="EMBL" id="RGW98058.1"/>
    </source>
</evidence>
<keyword evidence="2" id="KW-1133">Transmembrane helix</keyword>